<evidence type="ECO:0000313" key="3">
    <source>
        <dbReference type="Proteomes" id="UP000000646"/>
    </source>
</evidence>
<dbReference type="AlphaFoldDB" id="A0A0H3PA44"/>
<proteinExistence type="predicted"/>
<dbReference type="InterPro" id="IPR011990">
    <property type="entry name" value="TPR-like_helical_dom_sf"/>
</dbReference>
<sequence length="453" mass="51334">MKIKVGLIFSGIVCLFLTACVNQVKQNTTFENALTQKYCGDDFFNQNLEKIKKNDDVIYTGLNAGLIARNCGDFNKSNVFFDAAEESYKYDVDLENVGSKAAKFVGTTLLNDTIVDYDGSLYERIMVNIYKALNYMEEDDYENARVEFNRALMRQDKAKEYFAKEIEKNRADLDKAKEDKNYDKNMNENSKVIEAQYDNLFKEFDTTKNFINPYATYLASIFFFMDKDYRKATDLFREVAIIYPKNKTIKKEAKIFKEYATKIKVKKAKKYVFVVYENGFGVVKDEFALTLPFIVDKKIISTNIALQTLKKREASFANLNINGQNTNDFVDLDNIVATEFKINMPAMIAKALAQTIIKTTLNVAVANNDSTGGWLSLATAVATAATNKADVRSWRGLPKSIAMATIENDGNLEIKDPQGNILFQKSLDKNKNALVIVRSFAPYLPASVAIMEK</sequence>
<keyword evidence="2" id="KW-0449">Lipoprotein</keyword>
<dbReference type="EMBL" id="CP000538">
    <property type="protein sequence ID" value="EAQ71917.1"/>
    <property type="molecule type" value="Genomic_DNA"/>
</dbReference>
<dbReference type="SUPFAM" id="SSF48452">
    <property type="entry name" value="TPR-like"/>
    <property type="match status" value="1"/>
</dbReference>
<evidence type="ECO:0000313" key="2">
    <source>
        <dbReference type="EMBL" id="EAQ71917.1"/>
    </source>
</evidence>
<dbReference type="KEGG" id="cjj:CJJ81176_0124"/>
<accession>A0A0H3PA44</accession>
<dbReference type="HOGENOM" id="CLU_035715_2_1_7"/>
<dbReference type="Proteomes" id="UP000000646">
    <property type="component" value="Chromosome"/>
</dbReference>
<feature type="signal peptide" evidence="1">
    <location>
        <begin position="1"/>
        <end position="19"/>
    </location>
</feature>
<name>A0A0H3PA44_CAMJJ</name>
<feature type="chain" id="PRO_5002617331" evidence="1">
    <location>
        <begin position="20"/>
        <end position="453"/>
    </location>
</feature>
<organism evidence="2 3">
    <name type="scientific">Campylobacter jejuni subsp. jejuni serotype O:23/36 (strain 81-176)</name>
    <dbReference type="NCBI Taxonomy" id="354242"/>
    <lineage>
        <taxon>Bacteria</taxon>
        <taxon>Pseudomonadati</taxon>
        <taxon>Campylobacterota</taxon>
        <taxon>Epsilonproteobacteria</taxon>
        <taxon>Campylobacterales</taxon>
        <taxon>Campylobacteraceae</taxon>
        <taxon>Campylobacter</taxon>
    </lineage>
</organism>
<gene>
    <name evidence="2" type="ordered locus">CJJ81176_0124</name>
</gene>
<dbReference type="PROSITE" id="PS51257">
    <property type="entry name" value="PROKAR_LIPOPROTEIN"/>
    <property type="match status" value="1"/>
</dbReference>
<protein>
    <submittedName>
        <fullName evidence="2">Lipoprotein, putative</fullName>
    </submittedName>
</protein>
<reference evidence="3" key="1">
    <citation type="submission" date="2006-12" db="EMBL/GenBank/DDBJ databases">
        <authorList>
            <person name="Fouts D.E."/>
            <person name="Nelson K.E."/>
            <person name="Sebastian Y."/>
        </authorList>
    </citation>
    <scope>NUCLEOTIDE SEQUENCE [LARGE SCALE GENOMIC DNA]</scope>
    <source>
        <strain evidence="3">81-176</strain>
    </source>
</reference>
<keyword evidence="1" id="KW-0732">Signal</keyword>
<dbReference type="eggNOG" id="COG3014">
    <property type="taxonomic scope" value="Bacteria"/>
</dbReference>
<dbReference type="RefSeq" id="WP_002857765.1">
    <property type="nucleotide sequence ID" value="NC_008787.1"/>
</dbReference>
<evidence type="ECO:0000256" key="1">
    <source>
        <dbReference type="SAM" id="SignalP"/>
    </source>
</evidence>